<gene>
    <name evidence="1" type="ORF">OI69_17930</name>
</gene>
<organism evidence="1 2">
    <name type="scientific">Pectobacterium fontis</name>
    <dbReference type="NCBI Taxonomy" id="2558042"/>
    <lineage>
        <taxon>Bacteria</taxon>
        <taxon>Pseudomonadati</taxon>
        <taxon>Pseudomonadota</taxon>
        <taxon>Gammaproteobacteria</taxon>
        <taxon>Enterobacterales</taxon>
        <taxon>Pectobacteriaceae</taxon>
        <taxon>Pectobacterium</taxon>
    </lineage>
</organism>
<proteinExistence type="predicted"/>
<evidence type="ECO:0000313" key="1">
    <source>
        <dbReference type="EMBL" id="KHN49479.1"/>
    </source>
</evidence>
<dbReference type="Proteomes" id="UP000053038">
    <property type="component" value="Unassembled WGS sequence"/>
</dbReference>
<protein>
    <submittedName>
        <fullName evidence="1">Uncharacterized protein</fullName>
    </submittedName>
</protein>
<keyword evidence="2" id="KW-1185">Reference proteome</keyword>
<evidence type="ECO:0000313" key="2">
    <source>
        <dbReference type="Proteomes" id="UP000053038"/>
    </source>
</evidence>
<accession>A0A7V8L3V0</accession>
<name>A0A7V8L3V0_9GAMM</name>
<reference evidence="1 2" key="1">
    <citation type="submission" date="2014-10" db="EMBL/GenBank/DDBJ databases">
        <title>Genome sequence of Pectobacterium carotovorum M022.</title>
        <authorList>
            <person name="Chan K.-G."/>
            <person name="Tan W.-S."/>
        </authorList>
    </citation>
    <scope>NUCLEOTIDE SEQUENCE [LARGE SCALE GENOMIC DNA]</scope>
    <source>
        <strain evidence="1 2">M022</strain>
    </source>
</reference>
<dbReference type="AlphaFoldDB" id="A0A7V8L3V0"/>
<sequence>MSLLKSVIRVTERRQRTCNLKYDEYKEMSSRTHSRAMRLSYFTGTLFAYLLHFDSLSGGL</sequence>
<dbReference type="EMBL" id="JSXC01000060">
    <property type="protein sequence ID" value="KHN49479.1"/>
    <property type="molecule type" value="Genomic_DNA"/>
</dbReference>
<comment type="caution">
    <text evidence="1">The sequence shown here is derived from an EMBL/GenBank/DDBJ whole genome shotgun (WGS) entry which is preliminary data.</text>
</comment>